<evidence type="ECO:0000313" key="1">
    <source>
        <dbReference type="EMBL" id="MEY8764683.1"/>
    </source>
</evidence>
<dbReference type="EMBL" id="JBGFFE010000026">
    <property type="protein sequence ID" value="MEY8764683.1"/>
    <property type="molecule type" value="Genomic_DNA"/>
</dbReference>
<keyword evidence="2" id="KW-1185">Reference proteome</keyword>
<name>A0ABV4E0N6_9CLOT</name>
<dbReference type="RefSeq" id="WP_294184615.1">
    <property type="nucleotide sequence ID" value="NZ_JBGFFE010000026.1"/>
</dbReference>
<gene>
    <name evidence="1" type="ORF">AB8S09_13745</name>
</gene>
<accession>A0ABV4E0N6</accession>
<evidence type="ECO:0000313" key="2">
    <source>
        <dbReference type="Proteomes" id="UP001565220"/>
    </source>
</evidence>
<proteinExistence type="predicted"/>
<comment type="caution">
    <text evidence="1">The sequence shown here is derived from an EMBL/GenBank/DDBJ whole genome shotgun (WGS) entry which is preliminary data.</text>
</comment>
<protein>
    <submittedName>
        <fullName evidence="1">Uncharacterized protein</fullName>
    </submittedName>
</protein>
<organism evidence="1 2">
    <name type="scientific">Clostridium lapidicellarium</name>
    <dbReference type="NCBI Taxonomy" id="3240931"/>
    <lineage>
        <taxon>Bacteria</taxon>
        <taxon>Bacillati</taxon>
        <taxon>Bacillota</taxon>
        <taxon>Clostridia</taxon>
        <taxon>Eubacteriales</taxon>
        <taxon>Clostridiaceae</taxon>
        <taxon>Clostridium</taxon>
    </lineage>
</organism>
<reference evidence="1 2" key="1">
    <citation type="submission" date="2024-08" db="EMBL/GenBank/DDBJ databases">
        <title>Clostridium lapicellarii sp. nov., and Clostridium renhuaiense sp. nov., two species isolated from the mud in a fermentation cellar used for producing sauce-flavour Chinese liquors.</title>
        <authorList>
            <person name="Yang F."/>
            <person name="Wang H."/>
            <person name="Chen L.Q."/>
            <person name="Zhou N."/>
            <person name="Lu J.J."/>
            <person name="Pu X.X."/>
            <person name="Wan B."/>
            <person name="Wang L."/>
            <person name="Liu S.J."/>
        </authorList>
    </citation>
    <scope>NUCLEOTIDE SEQUENCE [LARGE SCALE GENOMIC DNA]</scope>
    <source>
        <strain evidence="1 2">MT-113</strain>
    </source>
</reference>
<sequence>MSKHHRNYNNGFNLGDILNNIDITQLLSILSALGGNRNFSNEQLGSLMENLNSFDGGSQGHSNFSDSDIKTKLSALESRLSKIESGGTIKEDLLRAIKELEDSPDAAKTINNYLNSVNSGKNTHRR</sequence>
<dbReference type="Proteomes" id="UP001565220">
    <property type="component" value="Unassembled WGS sequence"/>
</dbReference>